<keyword evidence="3" id="KW-1185">Reference proteome</keyword>
<dbReference type="EMBL" id="BAVS01000003">
    <property type="protein sequence ID" value="GAE92183.1"/>
    <property type="molecule type" value="Genomic_DNA"/>
</dbReference>
<feature type="signal peptide" evidence="1">
    <location>
        <begin position="1"/>
        <end position="24"/>
    </location>
</feature>
<dbReference type="Proteomes" id="UP000019102">
    <property type="component" value="Unassembled WGS sequence"/>
</dbReference>
<dbReference type="Pfam" id="PF06207">
    <property type="entry name" value="DUF1002"/>
    <property type="match status" value="1"/>
</dbReference>
<dbReference type="RefSeq" id="WP_035722125.1">
    <property type="nucleotide sequence ID" value="NZ_BAVS01000003.1"/>
</dbReference>
<gene>
    <name evidence="2" type="ORF">JCM21714_1165</name>
</gene>
<accession>W4VH84</accession>
<sequence>MKKIAWMLVAVLLLGLAITPVALASNGEEDVIDEKNGKPKLVLGEALSDSDKDKVRDLLSATNPEQVDEYTVTAEDLVNYIGGDPSSSMYSSAKITRKDEGHGVVVQVVNPENITQVTNEMYANALLTAGVENALIEVASPVKVTGHSALTGIYKAFNVDGESLDQDRMEVANEELDVATDLAEDAGIDQEKVSELLSEIKREIAEQNPATKEDVERIVSEQLEKLNIELSPEDREMLTNLFERMRDLNIDFGQVTDQLETIVSDIQGKIDEVTGGDAEGFWQGVKDFFQNLANSLKGLFN</sequence>
<dbReference type="eggNOG" id="COG4086">
    <property type="taxonomic scope" value="Bacteria"/>
</dbReference>
<organism evidence="2 3">
    <name type="scientific">Gracilibacillus boraciitolerans JCM 21714</name>
    <dbReference type="NCBI Taxonomy" id="1298598"/>
    <lineage>
        <taxon>Bacteria</taxon>
        <taxon>Bacillati</taxon>
        <taxon>Bacillota</taxon>
        <taxon>Bacilli</taxon>
        <taxon>Bacillales</taxon>
        <taxon>Bacillaceae</taxon>
        <taxon>Gracilibacillus</taxon>
    </lineage>
</organism>
<keyword evidence="1" id="KW-0732">Signal</keyword>
<dbReference type="InterPro" id="IPR009343">
    <property type="entry name" value="DUF1002"/>
</dbReference>
<comment type="caution">
    <text evidence="2">The sequence shown here is derived from an EMBL/GenBank/DDBJ whole genome shotgun (WGS) entry which is preliminary data.</text>
</comment>
<evidence type="ECO:0000313" key="2">
    <source>
        <dbReference type="EMBL" id="GAE92183.1"/>
    </source>
</evidence>
<protein>
    <submittedName>
        <fullName evidence="2">Extracellular protein</fullName>
    </submittedName>
</protein>
<reference evidence="2 3" key="1">
    <citation type="journal article" date="2014" name="Genome Announc.">
        <title>Draft Genome Sequence of the Boron-Tolerant and Moderately Halotolerant Bacterium Gracilibacillus boraciitolerans JCM 21714T.</title>
        <authorList>
            <person name="Ahmed I."/>
            <person name="Oshima K."/>
            <person name="Suda W."/>
            <person name="Kitamura K."/>
            <person name="Iida T."/>
            <person name="Ohmori Y."/>
            <person name="Fujiwara T."/>
            <person name="Hattori M."/>
            <person name="Ohkuma M."/>
        </authorList>
    </citation>
    <scope>NUCLEOTIDE SEQUENCE [LARGE SCALE GENOMIC DNA]</scope>
    <source>
        <strain evidence="2 3">JCM 21714</strain>
    </source>
</reference>
<dbReference type="STRING" id="1298598.JCM21714_1165"/>
<dbReference type="AlphaFoldDB" id="W4VH84"/>
<feature type="chain" id="PRO_5004850159" evidence="1">
    <location>
        <begin position="25"/>
        <end position="301"/>
    </location>
</feature>
<name>W4VH84_9BACI</name>
<evidence type="ECO:0000313" key="3">
    <source>
        <dbReference type="Proteomes" id="UP000019102"/>
    </source>
</evidence>
<proteinExistence type="predicted"/>
<dbReference type="OrthoDB" id="9810153at2"/>
<evidence type="ECO:0000256" key="1">
    <source>
        <dbReference type="SAM" id="SignalP"/>
    </source>
</evidence>